<evidence type="ECO:0000313" key="2">
    <source>
        <dbReference type="Proteomes" id="UP000281553"/>
    </source>
</evidence>
<protein>
    <submittedName>
        <fullName evidence="1">Uncharacterized protein</fullName>
    </submittedName>
</protein>
<dbReference type="OrthoDB" id="5874059at2759"/>
<evidence type="ECO:0000313" key="1">
    <source>
        <dbReference type="EMBL" id="VDN43673.1"/>
    </source>
</evidence>
<accession>A0A3P7P0W5</accession>
<sequence length="258" mass="27697">MSSGKPDDAWSDLEVEITQNMTTAAIATNTVSEDVPRGATFTIIAHERGELPFSAYDRSIHTMIPPATLTSIYFSKSVTRRINTARNPCHEGPDASWMSSTRVIQDDDDYDNITMVTATSSTPTGGGLFLDFLDKRRLGLKKQHAWPTANLPYLQVEQHSPSTESVGASVLKDAFDVGSEKISCHSSSSGSSGVSGGAGSDDGGGGCASVVDRPLTVRLFNTEVLYSRESCGWALCCYKVARNCNCTCSMDWLLSTGT</sequence>
<reference evidence="1 2" key="1">
    <citation type="submission" date="2018-11" db="EMBL/GenBank/DDBJ databases">
        <authorList>
            <consortium name="Pathogen Informatics"/>
        </authorList>
    </citation>
    <scope>NUCLEOTIDE SEQUENCE [LARGE SCALE GENOMIC DNA]</scope>
</reference>
<dbReference type="Proteomes" id="UP000281553">
    <property type="component" value="Unassembled WGS sequence"/>
</dbReference>
<feature type="non-terminal residue" evidence="1">
    <location>
        <position position="258"/>
    </location>
</feature>
<organism evidence="1 2">
    <name type="scientific">Dibothriocephalus latus</name>
    <name type="common">Fish tapeworm</name>
    <name type="synonym">Diphyllobothrium latum</name>
    <dbReference type="NCBI Taxonomy" id="60516"/>
    <lineage>
        <taxon>Eukaryota</taxon>
        <taxon>Metazoa</taxon>
        <taxon>Spiralia</taxon>
        <taxon>Lophotrochozoa</taxon>
        <taxon>Platyhelminthes</taxon>
        <taxon>Cestoda</taxon>
        <taxon>Eucestoda</taxon>
        <taxon>Diphyllobothriidea</taxon>
        <taxon>Diphyllobothriidae</taxon>
        <taxon>Dibothriocephalus</taxon>
    </lineage>
</organism>
<name>A0A3P7P0W5_DIBLA</name>
<dbReference type="AlphaFoldDB" id="A0A3P7P0W5"/>
<dbReference type="EMBL" id="UYRU01108740">
    <property type="protein sequence ID" value="VDN43673.1"/>
    <property type="molecule type" value="Genomic_DNA"/>
</dbReference>
<proteinExistence type="predicted"/>
<gene>
    <name evidence="1" type="ORF">DILT_LOCUS19153</name>
</gene>
<keyword evidence="2" id="KW-1185">Reference proteome</keyword>